<proteinExistence type="predicted"/>
<name>A0A2S7DL47_9XANT</name>
<evidence type="ECO:0000256" key="1">
    <source>
        <dbReference type="SAM" id="MobiDB-lite"/>
    </source>
</evidence>
<protein>
    <submittedName>
        <fullName evidence="2">Uncharacterized protein</fullName>
    </submittedName>
</protein>
<gene>
    <name evidence="2" type="ORF">XmelCFBP4644_00760</name>
</gene>
<organism evidence="2 3">
    <name type="scientific">Xanthomonas melonis</name>
    <dbReference type="NCBI Taxonomy" id="56456"/>
    <lineage>
        <taxon>Bacteria</taxon>
        <taxon>Pseudomonadati</taxon>
        <taxon>Pseudomonadota</taxon>
        <taxon>Gammaproteobacteria</taxon>
        <taxon>Lysobacterales</taxon>
        <taxon>Lysobacteraceae</taxon>
        <taxon>Xanthomonas</taxon>
    </lineage>
</organism>
<reference evidence="2 3" key="1">
    <citation type="submission" date="2016-08" db="EMBL/GenBank/DDBJ databases">
        <authorList>
            <person name="Seilhamer J.J."/>
        </authorList>
    </citation>
    <scope>NUCLEOTIDE SEQUENCE [LARGE SCALE GENOMIC DNA]</scope>
    <source>
        <strain evidence="2 3">CFBP4644</strain>
    </source>
</reference>
<dbReference type="AlphaFoldDB" id="A0A2S7DL47"/>
<evidence type="ECO:0000313" key="3">
    <source>
        <dbReference type="Proteomes" id="UP000239865"/>
    </source>
</evidence>
<dbReference type="EMBL" id="MDEH01000001">
    <property type="protein sequence ID" value="PPU74497.1"/>
    <property type="molecule type" value="Genomic_DNA"/>
</dbReference>
<sequence>MSRPGVNIDLPLHGGHVLQCPMLARVLDHTTGVLEQAMRRARLGNAERLQAIAWPDAQVRRLEATAHSPSVQDCIAPQRRDASRCGGRNVSGRKPASAISAAAPPVRVRADWR</sequence>
<dbReference type="Proteomes" id="UP000239865">
    <property type="component" value="Unassembled WGS sequence"/>
</dbReference>
<comment type="caution">
    <text evidence="2">The sequence shown here is derived from an EMBL/GenBank/DDBJ whole genome shotgun (WGS) entry which is preliminary data.</text>
</comment>
<feature type="compositionally biased region" description="Low complexity" evidence="1">
    <location>
        <begin position="96"/>
        <end position="107"/>
    </location>
</feature>
<evidence type="ECO:0000313" key="2">
    <source>
        <dbReference type="EMBL" id="PPU74497.1"/>
    </source>
</evidence>
<feature type="region of interest" description="Disordered" evidence="1">
    <location>
        <begin position="78"/>
        <end position="113"/>
    </location>
</feature>
<accession>A0A2S7DL47</accession>